<dbReference type="GO" id="GO:0004783">
    <property type="term" value="F:sulfite reductase (NADPH) activity"/>
    <property type="evidence" value="ECO:0007669"/>
    <property type="project" value="UniProtKB-EC"/>
</dbReference>
<comment type="function">
    <text evidence="10">Component of the sulfite reductase complex that catalyzes the 6-electron reduction of sulfite to sulfide. This is one of several activities required for the biosynthesis of L-cysteine from sulfate. The flavoprotein component catalyzes the electron flow from NADPH -&gt; FAD -&gt; FMN to the hemoprotein component.</text>
</comment>
<dbReference type="CDD" id="cd06199">
    <property type="entry name" value="SiR"/>
    <property type="match status" value="1"/>
</dbReference>
<dbReference type="PROSITE" id="PS50902">
    <property type="entry name" value="FLAVODOXIN_LIKE"/>
    <property type="match status" value="1"/>
</dbReference>
<keyword evidence="14" id="KW-1185">Reference proteome</keyword>
<dbReference type="InterPro" id="IPR008254">
    <property type="entry name" value="Flavodoxin/NO_synth"/>
</dbReference>
<dbReference type="Pfam" id="PF00175">
    <property type="entry name" value="NAD_binding_1"/>
    <property type="match status" value="1"/>
</dbReference>
<dbReference type="PIRSF" id="PIRSF000207">
    <property type="entry name" value="SiR-FP_CysJ"/>
    <property type="match status" value="1"/>
</dbReference>
<feature type="domain" description="Flavodoxin-like" evidence="11">
    <location>
        <begin position="67"/>
        <end position="205"/>
    </location>
</feature>
<dbReference type="EMBL" id="JBFNQD010000004">
    <property type="protein sequence ID" value="MEW9306813.1"/>
    <property type="molecule type" value="Genomic_DNA"/>
</dbReference>
<dbReference type="PRINTS" id="PR00369">
    <property type="entry name" value="FLAVODOXIN"/>
</dbReference>
<evidence type="ECO:0000256" key="8">
    <source>
        <dbReference type="ARBA" id="ARBA00023002"/>
    </source>
</evidence>
<dbReference type="SUPFAM" id="SSF52343">
    <property type="entry name" value="Ferredoxin reductase-like, C-terminal NADP-linked domain"/>
    <property type="match status" value="1"/>
</dbReference>
<comment type="cofactor">
    <cofactor evidence="10">
        <name>FMN</name>
        <dbReference type="ChEBI" id="CHEBI:58210"/>
    </cofactor>
    <text evidence="10">Binds 1 FMN per subunit.</text>
</comment>
<dbReference type="SUPFAM" id="SSF63380">
    <property type="entry name" value="Riboflavin synthase domain-like"/>
    <property type="match status" value="1"/>
</dbReference>
<dbReference type="SUPFAM" id="SSF52218">
    <property type="entry name" value="Flavoproteins"/>
    <property type="match status" value="1"/>
</dbReference>
<protein>
    <recommendedName>
        <fullName evidence="10">Sulfite reductase [NADPH] flavoprotein alpha-component</fullName>
        <shortName evidence="10">SiR-FP</shortName>
        <ecNumber evidence="10">1.8.1.2</ecNumber>
    </recommendedName>
</protein>
<keyword evidence="8 10" id="KW-0560">Oxidoreductase</keyword>
<evidence type="ECO:0000256" key="4">
    <source>
        <dbReference type="ARBA" id="ARBA00022643"/>
    </source>
</evidence>
<dbReference type="Gene3D" id="2.40.30.10">
    <property type="entry name" value="Translation factors"/>
    <property type="match status" value="1"/>
</dbReference>
<keyword evidence="5 10" id="KW-0274">FAD</keyword>
<dbReference type="InterPro" id="IPR001709">
    <property type="entry name" value="Flavoprot_Pyr_Nucl_cyt_Rdtase"/>
</dbReference>
<feature type="domain" description="FAD-binding FR-type" evidence="12">
    <location>
        <begin position="233"/>
        <end position="450"/>
    </location>
</feature>
<evidence type="ECO:0000313" key="14">
    <source>
        <dbReference type="Proteomes" id="UP001555786"/>
    </source>
</evidence>
<dbReference type="PROSITE" id="PS51384">
    <property type="entry name" value="FAD_FR"/>
    <property type="match status" value="1"/>
</dbReference>
<dbReference type="InterPro" id="IPR039261">
    <property type="entry name" value="FNR_nucleotide-bd"/>
</dbReference>
<comment type="caution">
    <text evidence="13">The sequence shown here is derived from an EMBL/GenBank/DDBJ whole genome shotgun (WGS) entry which is preliminary data.</text>
</comment>
<dbReference type="Pfam" id="PF00258">
    <property type="entry name" value="Flavodoxin_1"/>
    <property type="match status" value="1"/>
</dbReference>
<dbReference type="Gene3D" id="3.40.50.360">
    <property type="match status" value="1"/>
</dbReference>
<comment type="cofactor">
    <cofactor evidence="10">
        <name>FAD</name>
        <dbReference type="ChEBI" id="CHEBI:57692"/>
    </cofactor>
    <text evidence="10">Binds 1 FAD per subunit.</text>
</comment>
<dbReference type="InterPro" id="IPR001433">
    <property type="entry name" value="OxRdtase_FAD/NAD-bd"/>
</dbReference>
<dbReference type="InterPro" id="IPR017927">
    <property type="entry name" value="FAD-bd_FR_type"/>
</dbReference>
<evidence type="ECO:0000256" key="9">
    <source>
        <dbReference type="ARBA" id="ARBA00023192"/>
    </source>
</evidence>
<dbReference type="Proteomes" id="UP001555786">
    <property type="component" value="Unassembled WGS sequence"/>
</dbReference>
<keyword evidence="3 10" id="KW-0285">Flavoprotein</keyword>
<dbReference type="Gene3D" id="3.40.50.80">
    <property type="entry name" value="Nucleotide-binding domain of ferredoxin-NADP reductase (FNR) module"/>
    <property type="match status" value="1"/>
</dbReference>
<reference evidence="13 14" key="1">
    <citation type="submission" date="2024-07" db="EMBL/GenBank/DDBJ databases">
        <title>Description of Labrys sedimenti sp. nov., isolated from a diclofenac-degrading enrichment culture.</title>
        <authorList>
            <person name="Tancsics A."/>
            <person name="Csepanyi A."/>
        </authorList>
    </citation>
    <scope>NUCLEOTIDE SEQUENCE [LARGE SCALE GENOMIC DNA]</scope>
    <source>
        <strain evidence="13 14">LMG 23578</strain>
    </source>
</reference>
<dbReference type="PRINTS" id="PR00371">
    <property type="entry name" value="FPNCR"/>
</dbReference>
<comment type="catalytic activity">
    <reaction evidence="10">
        <text>hydrogen sulfide + 3 NADP(+) + 3 H2O = sulfite + 3 NADPH + 4 H(+)</text>
        <dbReference type="Rhea" id="RHEA:13801"/>
        <dbReference type="ChEBI" id="CHEBI:15377"/>
        <dbReference type="ChEBI" id="CHEBI:15378"/>
        <dbReference type="ChEBI" id="CHEBI:17359"/>
        <dbReference type="ChEBI" id="CHEBI:29919"/>
        <dbReference type="ChEBI" id="CHEBI:57783"/>
        <dbReference type="ChEBI" id="CHEBI:58349"/>
        <dbReference type="EC" id="1.8.1.2"/>
    </reaction>
</comment>
<evidence type="ECO:0000256" key="2">
    <source>
        <dbReference type="ARBA" id="ARBA00022605"/>
    </source>
</evidence>
<dbReference type="InterPro" id="IPR010199">
    <property type="entry name" value="CysJ"/>
</dbReference>
<keyword evidence="2 10" id="KW-0028">Amino-acid biosynthesis</keyword>
<name>A0ABV3PMD4_9HYPH</name>
<gene>
    <name evidence="13" type="ORF">ABXS05_14775</name>
</gene>
<comment type="subunit">
    <text evidence="10">Alpha(8)-beta(8). The alpha component is a flavoprotein, the beta component is a hemoprotein.</text>
</comment>
<evidence type="ECO:0000256" key="10">
    <source>
        <dbReference type="PIRNR" id="PIRNR000207"/>
    </source>
</evidence>
<evidence type="ECO:0000256" key="7">
    <source>
        <dbReference type="ARBA" id="ARBA00022982"/>
    </source>
</evidence>
<keyword evidence="7 10" id="KW-0249">Electron transport</keyword>
<sequence length="600" mass="66115">MSMTEFRGPGLSESQWHQIKTLATTLDNRQLQWLSGFFAGIEFKAGDWGTHTPLVPTQQDAASSRRITILYGSETGNSSALAASLAERARAEGFSPQLFDMADYKLRGLKEEQDLLLIASTYGEGDPPQPAANFFEFVESRKAPRLPGLRFAVLALGDSTYERYCEAGKRLDRRFEELGAIRLQPRVDCDVDYDEPAAAWMTNVLSHMAKPASTIAGSPAVAEPRTSTGFDKRNPFAARILDNLVLSGRGSSKQTHHVEISLEGSGLAYEPGDCLGLMPSNDPAVVEAMIGELGFDGAATVTVKDTPFAIQEALARHVEITALTPRFIEHWAGITGAEALRRLGDPASVEDRSAFMRGHHILDVVRRFPAKGLDPQMLIAGLRPLQPRLYSIASSLSAAPDEAHLTVSTVRYELAGEPRSGVASGHLADRGQPDQQLPVYIHANPHFRLPADDVPIIMVGAGTGVAPYRAFMQEREARASSGRSWLVFGERNFRTDFLYQSEWLAMLSAGVLTRMDVAFSRDGHERIYVQHRLKEQARDIFAWLEEGASFYVCGDASRMAPDVHQALRSIIATQGGLGADAADDYLQRLQREHRYRRDVY</sequence>
<evidence type="ECO:0000256" key="6">
    <source>
        <dbReference type="ARBA" id="ARBA00022857"/>
    </source>
</evidence>
<evidence type="ECO:0000256" key="3">
    <source>
        <dbReference type="ARBA" id="ARBA00022630"/>
    </source>
</evidence>
<dbReference type="InterPro" id="IPR001094">
    <property type="entry name" value="Flavdoxin-like"/>
</dbReference>
<comment type="pathway">
    <text evidence="10">Sulfur metabolism; hydrogen sulfide biosynthesis; hydrogen sulfide from sulfite (NADPH route): step 1/1.</text>
</comment>
<accession>A0ABV3PMD4</accession>
<keyword evidence="6 10" id="KW-0521">NADP</keyword>
<dbReference type="InterPro" id="IPR029039">
    <property type="entry name" value="Flavoprotein-like_sf"/>
</dbReference>
<evidence type="ECO:0000259" key="12">
    <source>
        <dbReference type="PROSITE" id="PS51384"/>
    </source>
</evidence>
<dbReference type="InterPro" id="IPR017938">
    <property type="entry name" value="Riboflavin_synthase-like_b-brl"/>
</dbReference>
<keyword evidence="9 10" id="KW-0198">Cysteine biosynthesis</keyword>
<dbReference type="PANTHER" id="PTHR19384:SF128">
    <property type="entry name" value="NADPH OXIDOREDUCTASE A"/>
    <property type="match status" value="1"/>
</dbReference>
<proteinExistence type="predicted"/>
<dbReference type="PANTHER" id="PTHR19384">
    <property type="entry name" value="NITRIC OXIDE SYNTHASE-RELATED"/>
    <property type="match status" value="1"/>
</dbReference>
<evidence type="ECO:0000259" key="11">
    <source>
        <dbReference type="PROSITE" id="PS50902"/>
    </source>
</evidence>
<evidence type="ECO:0000256" key="1">
    <source>
        <dbReference type="ARBA" id="ARBA00022448"/>
    </source>
</evidence>
<dbReference type="Gene3D" id="1.20.990.10">
    <property type="entry name" value="NADPH-cytochrome p450 Reductase, Chain A, domain 3"/>
    <property type="match status" value="1"/>
</dbReference>
<dbReference type="InterPro" id="IPR003097">
    <property type="entry name" value="CysJ-like_FAD-binding"/>
</dbReference>
<keyword evidence="4 10" id="KW-0288">FMN</keyword>
<evidence type="ECO:0000256" key="5">
    <source>
        <dbReference type="ARBA" id="ARBA00022827"/>
    </source>
</evidence>
<dbReference type="RefSeq" id="WP_367624435.1">
    <property type="nucleotide sequence ID" value="NZ_JBFNQD010000004.1"/>
</dbReference>
<organism evidence="13 14">
    <name type="scientific">Labrys neptuniae</name>
    <dbReference type="NCBI Taxonomy" id="376174"/>
    <lineage>
        <taxon>Bacteria</taxon>
        <taxon>Pseudomonadati</taxon>
        <taxon>Pseudomonadota</taxon>
        <taxon>Alphaproteobacteria</taxon>
        <taxon>Hyphomicrobiales</taxon>
        <taxon>Xanthobacteraceae</taxon>
        <taxon>Labrys</taxon>
    </lineage>
</organism>
<dbReference type="InterPro" id="IPR023173">
    <property type="entry name" value="NADPH_Cyt_P450_Rdtase_alpha"/>
</dbReference>
<evidence type="ECO:0000313" key="13">
    <source>
        <dbReference type="EMBL" id="MEW9306813.1"/>
    </source>
</evidence>
<keyword evidence="1 10" id="KW-0813">Transport</keyword>
<dbReference type="NCBIfam" id="TIGR01931">
    <property type="entry name" value="cysJ"/>
    <property type="match status" value="1"/>
</dbReference>
<dbReference type="EC" id="1.8.1.2" evidence="10"/>
<dbReference type="Pfam" id="PF00667">
    <property type="entry name" value="FAD_binding_1"/>
    <property type="match status" value="1"/>
</dbReference>